<organism evidence="4">
    <name type="scientific">Chaetomium thermophilum (strain DSM 1495 / CBS 144.50 / IMI 039719)</name>
    <name type="common">Thermochaetoides thermophila</name>
    <dbReference type="NCBI Taxonomy" id="759272"/>
    <lineage>
        <taxon>Eukaryota</taxon>
        <taxon>Fungi</taxon>
        <taxon>Dikarya</taxon>
        <taxon>Ascomycota</taxon>
        <taxon>Pezizomycotina</taxon>
        <taxon>Sordariomycetes</taxon>
        <taxon>Sordariomycetidae</taxon>
        <taxon>Sordariales</taxon>
        <taxon>Chaetomiaceae</taxon>
        <taxon>Thermochaetoides</taxon>
    </lineage>
</organism>
<evidence type="ECO:0000259" key="2">
    <source>
        <dbReference type="Pfam" id="PF07950"/>
    </source>
</evidence>
<proteinExistence type="evidence at protein level"/>
<dbReference type="HOGENOM" id="CLU_060790_0_0_1"/>
<dbReference type="OrthoDB" id="10259513at2759"/>
<feature type="transmembrane region" description="Helical" evidence="1">
    <location>
        <begin position="228"/>
        <end position="247"/>
    </location>
</feature>
<name>G0S0T5_CHATD</name>
<dbReference type="PANTHER" id="PTHR38409">
    <property type="entry name" value="MDM10-COMPLEMENTING PROTEIN 1"/>
    <property type="match status" value="1"/>
</dbReference>
<protein>
    <recommendedName>
        <fullName evidence="2">Mitochondrial adapter protein MCP1 transmembrane domain-containing protein</fullName>
    </recommendedName>
</protein>
<keyword evidence="1" id="KW-0472">Membrane</keyword>
<evidence type="ECO:0000256" key="1">
    <source>
        <dbReference type="SAM" id="Phobius"/>
    </source>
</evidence>
<dbReference type="eggNOG" id="ENOG502SBVX">
    <property type="taxonomic scope" value="Eukaryota"/>
</dbReference>
<dbReference type="SMR" id="G0S0T5"/>
<dbReference type="GeneID" id="18255155"/>
<dbReference type="InterPro" id="IPR012472">
    <property type="entry name" value="MCP1_TM"/>
</dbReference>
<dbReference type="EMBL" id="GL988039">
    <property type="protein sequence ID" value="EGS22645.1"/>
    <property type="molecule type" value="Genomic_DNA"/>
</dbReference>
<keyword evidence="4" id="KW-1185">Reference proteome</keyword>
<keyword evidence="1" id="KW-0812">Transmembrane</keyword>
<evidence type="ECO:0007829" key="5">
    <source>
        <dbReference type="PDB" id="7U8T"/>
    </source>
</evidence>
<dbReference type="AlphaFoldDB" id="G0S0T5"/>
<reference evidence="3 4" key="1">
    <citation type="journal article" date="2011" name="Cell">
        <title>Insight into structure and assembly of the nuclear pore complex by utilizing the genome of a eukaryotic thermophile.</title>
        <authorList>
            <person name="Amlacher S."/>
            <person name="Sarges P."/>
            <person name="Flemming D."/>
            <person name="van Noort V."/>
            <person name="Kunze R."/>
            <person name="Devos D.P."/>
            <person name="Arumugam M."/>
            <person name="Bork P."/>
            <person name="Hurt E."/>
        </authorList>
    </citation>
    <scope>NUCLEOTIDE SEQUENCE [LARGE SCALE GENOMIC DNA]</scope>
    <source>
        <strain evidence="4">DSM 1495 / CBS 144.50 / IMI 039719</strain>
    </source>
</reference>
<evidence type="ECO:0000313" key="4">
    <source>
        <dbReference type="Proteomes" id="UP000008066"/>
    </source>
</evidence>
<dbReference type="Proteomes" id="UP000008066">
    <property type="component" value="Unassembled WGS sequence"/>
</dbReference>
<feature type="transmembrane region" description="Helical" evidence="1">
    <location>
        <begin position="284"/>
        <end position="307"/>
    </location>
</feature>
<dbReference type="GO" id="GO:0055088">
    <property type="term" value="P:lipid homeostasis"/>
    <property type="evidence" value="ECO:0007669"/>
    <property type="project" value="InterPro"/>
</dbReference>
<dbReference type="RefSeq" id="XP_006691637.1">
    <property type="nucleotide sequence ID" value="XM_006691574.1"/>
</dbReference>
<dbReference type="Pfam" id="PF07950">
    <property type="entry name" value="MCP1_TM"/>
    <property type="match status" value="1"/>
</dbReference>
<feature type="transmembrane region" description="Helical" evidence="1">
    <location>
        <begin position="179"/>
        <end position="199"/>
    </location>
</feature>
<dbReference type="PDB" id="7U8T">
    <property type="method" value="X-ray"/>
    <property type="resolution" value="3.00 A"/>
    <property type="chains" value="A/B=15-32"/>
</dbReference>
<reference evidence="5" key="2">
    <citation type="journal article" date="2022" name="J. Cell Biol.">
        <title>Structural and biochemical insights into lipid transport by VPS13 proteins.</title>
        <authorList>
            <person name="Adlakha J."/>
            <person name="Hong Z."/>
            <person name="Li P."/>
            <person name="Reinisch K.M."/>
        </authorList>
    </citation>
    <scope>X-RAY CRYSTALLOGRAPHY (3.00 ANGSTROMS) OF 15-32</scope>
</reference>
<gene>
    <name evidence="3" type="ORF">CTHT_0011170</name>
</gene>
<keyword evidence="5" id="KW-0002">3D-structure</keyword>
<dbReference type="InterPro" id="IPR039960">
    <property type="entry name" value="MCP1"/>
</dbReference>
<feature type="domain" description="Mitochondrial adapter protein MCP1 transmembrane" evidence="2">
    <location>
        <begin position="193"/>
        <end position="310"/>
    </location>
</feature>
<feature type="transmembrane region" description="Helical" evidence="1">
    <location>
        <begin position="84"/>
        <end position="106"/>
    </location>
</feature>
<dbReference type="GO" id="GO:0007005">
    <property type="term" value="P:mitochondrion organization"/>
    <property type="evidence" value="ECO:0007669"/>
    <property type="project" value="TreeGrafter"/>
</dbReference>
<accession>G0S0T5</accession>
<evidence type="ECO:0000313" key="3">
    <source>
        <dbReference type="EMBL" id="EGS22645.1"/>
    </source>
</evidence>
<dbReference type="KEGG" id="cthr:CTHT_0011170"/>
<sequence length="330" mass="34964">MDHRRLSVGTLVSAVSLVELDPAPIAEDAVVDDAADAQSSGQSSPMASTLLKSSSTSTSIGLSGSSHGPIFYLTRIQRYSSYTFTLFSTLHLATTSLIPLAARSVASSESYLLLAREIYQTPLSEPLLVVLPAAAHVASGLALRLLRRKHNLDRYYGEEKPGSGPTSFLSRLRAGWPTVTNISVSGFIFTVSLAAHAFVNRGLPLLVEGDSANVGLAFVAHGFARHPVISYAAYGVLLVAGCGHMVWGWAKWAGLAQGAGWGLERVSGNISVDREARRKRRRRLLMINGAAAVAIGLWAVGGIGIVAKGGLTPGWVGNVYDGLYDKLPLL</sequence>
<keyword evidence="1" id="KW-1133">Transmembrane helix</keyword>
<dbReference type="PANTHER" id="PTHR38409:SF1">
    <property type="entry name" value="MITOCHONDRIAL ADAPTER PROTEIN MCP1"/>
    <property type="match status" value="1"/>
</dbReference>
<dbReference type="OMA" id="GWEAKGW"/>
<dbReference type="GO" id="GO:0005741">
    <property type="term" value="C:mitochondrial outer membrane"/>
    <property type="evidence" value="ECO:0007669"/>
    <property type="project" value="TreeGrafter"/>
</dbReference>
<feature type="transmembrane region" description="Helical" evidence="1">
    <location>
        <begin position="126"/>
        <end position="146"/>
    </location>
</feature>